<keyword evidence="4 8" id="KW-0863">Zinc-finger</keyword>
<evidence type="ECO:0000256" key="7">
    <source>
        <dbReference type="ARBA" id="ARBA00022884"/>
    </source>
</evidence>
<evidence type="ECO:0000313" key="12">
    <source>
        <dbReference type="Proteomes" id="UP000265000"/>
    </source>
</evidence>
<accession>A0A3Q2T8X9</accession>
<keyword evidence="3" id="KW-0479">Metal-binding</keyword>
<dbReference type="Gene3D" id="4.10.60.30">
    <property type="entry name" value="Nanos, RNA-binding domain"/>
    <property type="match status" value="1"/>
</dbReference>
<reference evidence="11" key="1">
    <citation type="submission" date="2025-08" db="UniProtKB">
        <authorList>
            <consortium name="Ensembl"/>
        </authorList>
    </citation>
    <scope>IDENTIFICATION</scope>
</reference>
<comment type="similarity">
    <text evidence="8">Belongs to the nanos family.</text>
</comment>
<evidence type="ECO:0000256" key="9">
    <source>
        <dbReference type="SAM" id="MobiDB-lite"/>
    </source>
</evidence>
<sequence length="122" mass="13571">THFDMWHDYLNLSRLVQGDRRTVELEDTEGPSERRPVQQTPHTQALSDIRCGGGGGGGENGESPRVYRSHQLRSDDGRVTCPILRSYTCPICGASGDRAHTRRYCPKGKLQEPQKNGCMTAT</sequence>
<dbReference type="GO" id="GO:0006417">
    <property type="term" value="P:regulation of translation"/>
    <property type="evidence" value="ECO:0007669"/>
    <property type="project" value="UniProtKB-UniRule"/>
</dbReference>
<evidence type="ECO:0000313" key="11">
    <source>
        <dbReference type="Ensembl" id="ENSFHEP00000011363.1"/>
    </source>
</evidence>
<keyword evidence="2" id="KW-0963">Cytoplasm</keyword>
<dbReference type="InterPro" id="IPR038129">
    <property type="entry name" value="Nanos_sf"/>
</dbReference>
<dbReference type="PANTHER" id="PTHR12887">
    <property type="entry name" value="NANOS PROTEIN"/>
    <property type="match status" value="1"/>
</dbReference>
<evidence type="ECO:0000256" key="3">
    <source>
        <dbReference type="ARBA" id="ARBA00022723"/>
    </source>
</evidence>
<comment type="subcellular location">
    <subcellularLocation>
        <location evidence="1">Cytoplasm</location>
    </subcellularLocation>
</comment>
<keyword evidence="7 8" id="KW-0694">RNA-binding</keyword>
<dbReference type="GO" id="GO:0003723">
    <property type="term" value="F:RNA binding"/>
    <property type="evidence" value="ECO:0007669"/>
    <property type="project" value="UniProtKB-UniRule"/>
</dbReference>
<evidence type="ECO:0000256" key="1">
    <source>
        <dbReference type="ARBA" id="ARBA00004496"/>
    </source>
</evidence>
<organism evidence="11 12">
    <name type="scientific">Fundulus heteroclitus</name>
    <name type="common">Killifish</name>
    <name type="synonym">Mummichog</name>
    <dbReference type="NCBI Taxonomy" id="8078"/>
    <lineage>
        <taxon>Eukaryota</taxon>
        <taxon>Metazoa</taxon>
        <taxon>Chordata</taxon>
        <taxon>Craniata</taxon>
        <taxon>Vertebrata</taxon>
        <taxon>Euteleostomi</taxon>
        <taxon>Actinopterygii</taxon>
        <taxon>Neopterygii</taxon>
        <taxon>Teleostei</taxon>
        <taxon>Neoteleostei</taxon>
        <taxon>Acanthomorphata</taxon>
        <taxon>Ovalentaria</taxon>
        <taxon>Atherinomorphae</taxon>
        <taxon>Cyprinodontiformes</taxon>
        <taxon>Fundulidae</taxon>
        <taxon>Fundulus</taxon>
    </lineage>
</organism>
<feature type="region of interest" description="Disordered" evidence="9">
    <location>
        <begin position="21"/>
        <end position="68"/>
    </location>
</feature>
<dbReference type="GeneTree" id="ENSGT00950000183135"/>
<evidence type="ECO:0000256" key="5">
    <source>
        <dbReference type="ARBA" id="ARBA00022833"/>
    </source>
</evidence>
<feature type="domain" description="Nanos-type" evidence="10">
    <location>
        <begin position="53"/>
        <end position="107"/>
    </location>
</feature>
<dbReference type="Proteomes" id="UP000265000">
    <property type="component" value="Unplaced"/>
</dbReference>
<evidence type="ECO:0000256" key="4">
    <source>
        <dbReference type="ARBA" id="ARBA00022771"/>
    </source>
</evidence>
<keyword evidence="12" id="KW-1185">Reference proteome</keyword>
<dbReference type="InterPro" id="IPR024161">
    <property type="entry name" value="Znf_nanos-typ"/>
</dbReference>
<keyword evidence="6 8" id="KW-0810">Translation regulation</keyword>
<evidence type="ECO:0000256" key="8">
    <source>
        <dbReference type="PROSITE-ProRule" id="PRU00855"/>
    </source>
</evidence>
<evidence type="ECO:0000256" key="2">
    <source>
        <dbReference type="ARBA" id="ARBA00022490"/>
    </source>
</evidence>
<dbReference type="Pfam" id="PF05741">
    <property type="entry name" value="zf-nanos"/>
    <property type="match status" value="1"/>
</dbReference>
<evidence type="ECO:0000256" key="6">
    <source>
        <dbReference type="ARBA" id="ARBA00022845"/>
    </source>
</evidence>
<dbReference type="GO" id="GO:0005737">
    <property type="term" value="C:cytoplasm"/>
    <property type="evidence" value="ECO:0007669"/>
    <property type="project" value="UniProtKB-SubCell"/>
</dbReference>
<keyword evidence="5" id="KW-0862">Zinc</keyword>
<dbReference type="PROSITE" id="PS51522">
    <property type="entry name" value="ZF_NANOS"/>
    <property type="match status" value="1"/>
</dbReference>
<dbReference type="AlphaFoldDB" id="A0A3Q2T8X9"/>
<dbReference type="GO" id="GO:0008270">
    <property type="term" value="F:zinc ion binding"/>
    <property type="evidence" value="ECO:0007669"/>
    <property type="project" value="UniProtKB-KW"/>
</dbReference>
<protein>
    <submittedName>
        <fullName evidence="11">Nanos C2HC-type zinc finger 2</fullName>
    </submittedName>
</protein>
<feature type="compositionally biased region" description="Gly residues" evidence="9">
    <location>
        <begin position="51"/>
        <end position="60"/>
    </location>
</feature>
<feature type="compositionally biased region" description="Polar residues" evidence="9">
    <location>
        <begin position="37"/>
        <end position="46"/>
    </location>
</feature>
<name>A0A3Q2T8X9_FUNHE</name>
<evidence type="ECO:0000259" key="10">
    <source>
        <dbReference type="PROSITE" id="PS51522"/>
    </source>
</evidence>
<proteinExistence type="inferred from homology"/>
<dbReference type="Ensembl" id="ENSFHET00000031563.1">
    <property type="protein sequence ID" value="ENSFHEP00000011363.1"/>
    <property type="gene ID" value="ENSFHEG00000012835.1"/>
</dbReference>
<dbReference type="InterPro" id="IPR008705">
    <property type="entry name" value="Nanos/Xcar2"/>
</dbReference>
<reference evidence="11" key="2">
    <citation type="submission" date="2025-09" db="UniProtKB">
        <authorList>
            <consortium name="Ensembl"/>
        </authorList>
    </citation>
    <scope>IDENTIFICATION</scope>
</reference>